<proteinExistence type="predicted"/>
<reference evidence="2" key="1">
    <citation type="journal article" date="2019" name="Nat. Commun.">
        <title>The genome of broomcorn millet.</title>
        <authorList>
            <person name="Zou C."/>
            <person name="Miki D."/>
            <person name="Li D."/>
            <person name="Tang Q."/>
            <person name="Xiao L."/>
            <person name="Rajput S."/>
            <person name="Deng P."/>
            <person name="Jia W."/>
            <person name="Huang R."/>
            <person name="Zhang M."/>
            <person name="Sun Y."/>
            <person name="Hu J."/>
            <person name="Fu X."/>
            <person name="Schnable P.S."/>
            <person name="Li F."/>
            <person name="Zhang H."/>
            <person name="Feng B."/>
            <person name="Zhu X."/>
            <person name="Liu R."/>
            <person name="Schnable J.C."/>
            <person name="Zhu J.-K."/>
            <person name="Zhang H."/>
        </authorList>
    </citation>
    <scope>NUCLEOTIDE SEQUENCE [LARGE SCALE GENOMIC DNA]</scope>
</reference>
<organism evidence="1 2">
    <name type="scientific">Panicum miliaceum</name>
    <name type="common">Proso millet</name>
    <name type="synonym">Broomcorn millet</name>
    <dbReference type="NCBI Taxonomy" id="4540"/>
    <lineage>
        <taxon>Eukaryota</taxon>
        <taxon>Viridiplantae</taxon>
        <taxon>Streptophyta</taxon>
        <taxon>Embryophyta</taxon>
        <taxon>Tracheophyta</taxon>
        <taxon>Spermatophyta</taxon>
        <taxon>Magnoliopsida</taxon>
        <taxon>Liliopsida</taxon>
        <taxon>Poales</taxon>
        <taxon>Poaceae</taxon>
        <taxon>PACMAD clade</taxon>
        <taxon>Panicoideae</taxon>
        <taxon>Panicodae</taxon>
        <taxon>Paniceae</taxon>
        <taxon>Panicinae</taxon>
        <taxon>Panicum</taxon>
        <taxon>Panicum sect. Panicum</taxon>
    </lineage>
</organism>
<evidence type="ECO:0000313" key="2">
    <source>
        <dbReference type="Proteomes" id="UP000275267"/>
    </source>
</evidence>
<gene>
    <name evidence="1" type="ORF">C2845_PM11G17410</name>
</gene>
<dbReference type="AlphaFoldDB" id="A0A3L6RV48"/>
<evidence type="ECO:0000313" key="1">
    <source>
        <dbReference type="EMBL" id="RLN09679.1"/>
    </source>
</evidence>
<keyword evidence="2" id="KW-1185">Reference proteome</keyword>
<comment type="caution">
    <text evidence="1">The sequence shown here is derived from an EMBL/GenBank/DDBJ whole genome shotgun (WGS) entry which is preliminary data.</text>
</comment>
<name>A0A3L6RV48_PANMI</name>
<dbReference type="Proteomes" id="UP000275267">
    <property type="component" value="Unassembled WGS sequence"/>
</dbReference>
<protein>
    <submittedName>
        <fullName evidence="1">Uncharacterized protein</fullName>
    </submittedName>
</protein>
<accession>A0A3L6RV48</accession>
<sequence>MYMCMEKIEEYGLLGDCKSNSPNSPEFGIGISPNTSYWEVIYWETAMFLLVWRM</sequence>
<dbReference type="EMBL" id="PQIB02000007">
    <property type="protein sequence ID" value="RLN09679.1"/>
    <property type="molecule type" value="Genomic_DNA"/>
</dbReference>